<dbReference type="Proteomes" id="UP000593561">
    <property type="component" value="Unassembled WGS sequence"/>
</dbReference>
<reference evidence="1 2" key="1">
    <citation type="journal article" date="2019" name="Genome Biol. Evol.">
        <title>Insights into the evolution of the New World diploid cottons (Gossypium, subgenus Houzingenia) based on genome sequencing.</title>
        <authorList>
            <person name="Grover C.E."/>
            <person name="Arick M.A. 2nd"/>
            <person name="Thrash A."/>
            <person name="Conover J.L."/>
            <person name="Sanders W.S."/>
            <person name="Peterson D.G."/>
            <person name="Frelichowski J.E."/>
            <person name="Scheffler J.A."/>
            <person name="Scheffler B.E."/>
            <person name="Wendel J.F."/>
        </authorList>
    </citation>
    <scope>NUCLEOTIDE SEQUENCE [LARGE SCALE GENOMIC DNA]</scope>
    <source>
        <strain evidence="1">27</strain>
        <tissue evidence="1">Leaf</tissue>
    </source>
</reference>
<protein>
    <submittedName>
        <fullName evidence="1">Uncharacterized protein</fullName>
    </submittedName>
</protein>
<dbReference type="EMBL" id="JABFAC010000006">
    <property type="protein sequence ID" value="MBA0615495.1"/>
    <property type="molecule type" value="Genomic_DNA"/>
</dbReference>
<comment type="caution">
    <text evidence="1">The sequence shown here is derived from an EMBL/GenBank/DDBJ whole genome shotgun (WGS) entry which is preliminary data.</text>
</comment>
<accession>A0A7J8RP83</accession>
<name>A0A7J8RP83_GOSDV</name>
<keyword evidence="2" id="KW-1185">Reference proteome</keyword>
<organism evidence="1 2">
    <name type="scientific">Gossypium davidsonii</name>
    <name type="common">Davidson's cotton</name>
    <name type="synonym">Gossypium klotzschianum subsp. davidsonii</name>
    <dbReference type="NCBI Taxonomy" id="34287"/>
    <lineage>
        <taxon>Eukaryota</taxon>
        <taxon>Viridiplantae</taxon>
        <taxon>Streptophyta</taxon>
        <taxon>Embryophyta</taxon>
        <taxon>Tracheophyta</taxon>
        <taxon>Spermatophyta</taxon>
        <taxon>Magnoliopsida</taxon>
        <taxon>eudicotyledons</taxon>
        <taxon>Gunneridae</taxon>
        <taxon>Pentapetalae</taxon>
        <taxon>rosids</taxon>
        <taxon>malvids</taxon>
        <taxon>Malvales</taxon>
        <taxon>Malvaceae</taxon>
        <taxon>Malvoideae</taxon>
        <taxon>Gossypium</taxon>
    </lineage>
</organism>
<evidence type="ECO:0000313" key="1">
    <source>
        <dbReference type="EMBL" id="MBA0615495.1"/>
    </source>
</evidence>
<evidence type="ECO:0000313" key="2">
    <source>
        <dbReference type="Proteomes" id="UP000593561"/>
    </source>
</evidence>
<gene>
    <name evidence="1" type="ORF">Godav_015623</name>
</gene>
<sequence>MKRRIMLFKFKKILEQKEESNFFNWWGVFLQQV</sequence>
<dbReference type="AlphaFoldDB" id="A0A7J8RP83"/>
<proteinExistence type="predicted"/>